<gene>
    <name evidence="1" type="ORF">QFC24_005388</name>
</gene>
<sequence length="204" mass="23054">MRKLEAVASTRRSGASQANRRRLFFTEIGTCFLLPVIHVALQYIVQGHRYDVRENVGCVIPVLVSWPTVLLTYVPPLFVSLAAAVYAGLNTGRYLRLISLAIADVCLVIFGSLFTMTHDLKISGGLRPYLSWHDAHQNFGQITQITEDWFTSASTSDMSVLGGLFPVYSFTFFILFGFGEEAIREYLRLGKLLANNWMSFRFKR</sequence>
<organism evidence="1 2">
    <name type="scientific">Naganishia onofrii</name>
    <dbReference type="NCBI Taxonomy" id="1851511"/>
    <lineage>
        <taxon>Eukaryota</taxon>
        <taxon>Fungi</taxon>
        <taxon>Dikarya</taxon>
        <taxon>Basidiomycota</taxon>
        <taxon>Agaricomycotina</taxon>
        <taxon>Tremellomycetes</taxon>
        <taxon>Filobasidiales</taxon>
        <taxon>Filobasidiaceae</taxon>
        <taxon>Naganishia</taxon>
    </lineage>
</organism>
<accession>A0ACC2X774</accession>
<dbReference type="Proteomes" id="UP001234202">
    <property type="component" value="Unassembled WGS sequence"/>
</dbReference>
<name>A0ACC2X774_9TREE</name>
<evidence type="ECO:0000313" key="2">
    <source>
        <dbReference type="Proteomes" id="UP001234202"/>
    </source>
</evidence>
<protein>
    <submittedName>
        <fullName evidence="1">Uncharacterized protein</fullName>
    </submittedName>
</protein>
<dbReference type="EMBL" id="JASBWV010000022">
    <property type="protein sequence ID" value="KAJ9119905.1"/>
    <property type="molecule type" value="Genomic_DNA"/>
</dbReference>
<comment type="caution">
    <text evidence="1">The sequence shown here is derived from an EMBL/GenBank/DDBJ whole genome shotgun (WGS) entry which is preliminary data.</text>
</comment>
<keyword evidence="2" id="KW-1185">Reference proteome</keyword>
<reference evidence="1" key="1">
    <citation type="submission" date="2023-04" db="EMBL/GenBank/DDBJ databases">
        <title>Draft Genome sequencing of Naganishia species isolated from polar environments using Oxford Nanopore Technology.</title>
        <authorList>
            <person name="Leo P."/>
            <person name="Venkateswaran K."/>
        </authorList>
    </citation>
    <scope>NUCLEOTIDE SEQUENCE</scope>
    <source>
        <strain evidence="1">DBVPG 5303</strain>
    </source>
</reference>
<proteinExistence type="predicted"/>
<evidence type="ECO:0000313" key="1">
    <source>
        <dbReference type="EMBL" id="KAJ9119905.1"/>
    </source>
</evidence>